<accession>A0AAD5QGN8</accession>
<keyword evidence="3" id="KW-1185">Reference proteome</keyword>
<feature type="region of interest" description="Disordered" evidence="1">
    <location>
        <begin position="1"/>
        <end position="23"/>
    </location>
</feature>
<evidence type="ECO:0000313" key="3">
    <source>
        <dbReference type="Proteomes" id="UP001196413"/>
    </source>
</evidence>
<feature type="compositionally biased region" description="Low complexity" evidence="1">
    <location>
        <begin position="13"/>
        <end position="23"/>
    </location>
</feature>
<dbReference type="EMBL" id="JAHQIW010000550">
    <property type="protein sequence ID" value="KAJ1348744.1"/>
    <property type="molecule type" value="Genomic_DNA"/>
</dbReference>
<sequence length="357" mass="39428">MIRNGGFRMPATGRYSSIGGIRSSKPRPSLLPLGINVFDSKVSASDKEKVRDFLSARCNAAVTPSKMAASPLTSDNTAGPYSLRSSRSVRFRMEAAIEEQRESDGDAVLQPESTVKSEGVDFQRGNTNTFKSPFAPSSILKSRNLKAVVDQEPSTSSMLASYGIRTPADTSRKEVTPGREHYPFLAKARRALLQSPLPSDISTDADFGGNKNGCVNSRCVPNFDQCCYTHLFNMSEEDWSKVEPIMVNQLADLLQERRERINEQANIRDTDMSESLASLPDDILPCEPKKTGFRRIDRRQKQNSSVDLQANQEIVLINESARNGGSARRLSRLRLKDPVSRIIGGDSPFAPIRDSPL</sequence>
<evidence type="ECO:0000313" key="2">
    <source>
        <dbReference type="EMBL" id="KAJ1348744.1"/>
    </source>
</evidence>
<evidence type="ECO:0000256" key="1">
    <source>
        <dbReference type="SAM" id="MobiDB-lite"/>
    </source>
</evidence>
<proteinExistence type="predicted"/>
<organism evidence="2 3">
    <name type="scientific">Parelaphostrongylus tenuis</name>
    <name type="common">Meningeal worm</name>
    <dbReference type="NCBI Taxonomy" id="148309"/>
    <lineage>
        <taxon>Eukaryota</taxon>
        <taxon>Metazoa</taxon>
        <taxon>Ecdysozoa</taxon>
        <taxon>Nematoda</taxon>
        <taxon>Chromadorea</taxon>
        <taxon>Rhabditida</taxon>
        <taxon>Rhabditina</taxon>
        <taxon>Rhabditomorpha</taxon>
        <taxon>Strongyloidea</taxon>
        <taxon>Metastrongylidae</taxon>
        <taxon>Parelaphostrongylus</taxon>
    </lineage>
</organism>
<name>A0AAD5QGN8_PARTN</name>
<dbReference type="AlphaFoldDB" id="A0AAD5QGN8"/>
<reference evidence="2" key="1">
    <citation type="submission" date="2021-06" db="EMBL/GenBank/DDBJ databases">
        <title>Parelaphostrongylus tenuis whole genome reference sequence.</title>
        <authorList>
            <person name="Garwood T.J."/>
            <person name="Larsen P.A."/>
            <person name="Fountain-Jones N.M."/>
            <person name="Garbe J.R."/>
            <person name="Macchietto M.G."/>
            <person name="Kania S.A."/>
            <person name="Gerhold R.W."/>
            <person name="Richards J.E."/>
            <person name="Wolf T.M."/>
        </authorList>
    </citation>
    <scope>NUCLEOTIDE SEQUENCE</scope>
    <source>
        <strain evidence="2">MNPRO001-30</strain>
        <tissue evidence="2">Meninges</tissue>
    </source>
</reference>
<comment type="caution">
    <text evidence="2">The sequence shown here is derived from an EMBL/GenBank/DDBJ whole genome shotgun (WGS) entry which is preliminary data.</text>
</comment>
<protein>
    <submittedName>
        <fullName evidence="2">Uncharacterized protein</fullName>
    </submittedName>
</protein>
<gene>
    <name evidence="2" type="ORF">KIN20_004117</name>
</gene>
<dbReference type="Proteomes" id="UP001196413">
    <property type="component" value="Unassembled WGS sequence"/>
</dbReference>